<dbReference type="EMBL" id="PFAS01000040">
    <property type="protein sequence ID" value="PIT93800.1"/>
    <property type="molecule type" value="Genomic_DNA"/>
</dbReference>
<name>A0A2M6WLY3_9BACT</name>
<sequence>MQSLSVYPEFRREPQSRHLIGKLRELKVDFGNNRYRIIYFFYIGKKIIIVHAFSKKTGTMPRQEIDMALRRMNEFLSAI</sequence>
<organism evidence="1 2">
    <name type="scientific">Candidatus Falkowbacteria bacterium CG10_big_fil_rev_8_21_14_0_10_43_11</name>
    <dbReference type="NCBI Taxonomy" id="1974568"/>
    <lineage>
        <taxon>Bacteria</taxon>
        <taxon>Candidatus Falkowiibacteriota</taxon>
    </lineage>
</organism>
<protein>
    <recommendedName>
        <fullName evidence="3">Type II toxin-antitoxin system RelE/ParE family toxin</fullName>
    </recommendedName>
</protein>
<evidence type="ECO:0008006" key="3">
    <source>
        <dbReference type="Google" id="ProtNLM"/>
    </source>
</evidence>
<dbReference type="AlphaFoldDB" id="A0A2M6WLY3"/>
<evidence type="ECO:0000313" key="1">
    <source>
        <dbReference type="EMBL" id="PIT93800.1"/>
    </source>
</evidence>
<dbReference type="Pfam" id="PF05973">
    <property type="entry name" value="Gp49"/>
    <property type="match status" value="1"/>
</dbReference>
<evidence type="ECO:0000313" key="2">
    <source>
        <dbReference type="Proteomes" id="UP000229335"/>
    </source>
</evidence>
<dbReference type="InterPro" id="IPR009241">
    <property type="entry name" value="HigB-like"/>
</dbReference>
<accession>A0A2M6WLY3</accession>
<gene>
    <name evidence="1" type="ORF">COU00_02410</name>
</gene>
<reference evidence="2" key="1">
    <citation type="submission" date="2017-09" db="EMBL/GenBank/DDBJ databases">
        <title>Depth-based differentiation of microbial function through sediment-hosted aquifers and enrichment of novel symbionts in the deep terrestrial subsurface.</title>
        <authorList>
            <person name="Probst A.J."/>
            <person name="Ladd B."/>
            <person name="Jarett J.K."/>
            <person name="Geller-Mcgrath D.E."/>
            <person name="Sieber C.M.K."/>
            <person name="Emerson J.B."/>
            <person name="Anantharaman K."/>
            <person name="Thomas B.C."/>
            <person name="Malmstrom R."/>
            <person name="Stieglmeier M."/>
            <person name="Klingl A."/>
            <person name="Woyke T."/>
            <person name="Ryan C.M."/>
            <person name="Banfield J.F."/>
        </authorList>
    </citation>
    <scope>NUCLEOTIDE SEQUENCE [LARGE SCALE GENOMIC DNA]</scope>
</reference>
<proteinExistence type="predicted"/>
<comment type="caution">
    <text evidence="1">The sequence shown here is derived from an EMBL/GenBank/DDBJ whole genome shotgun (WGS) entry which is preliminary data.</text>
</comment>
<dbReference type="Proteomes" id="UP000229335">
    <property type="component" value="Unassembled WGS sequence"/>
</dbReference>